<dbReference type="AlphaFoldDB" id="A0A2G8KV31"/>
<evidence type="ECO:0000313" key="2">
    <source>
        <dbReference type="EMBL" id="PIK51878.1"/>
    </source>
</evidence>
<dbReference type="GO" id="GO:0051287">
    <property type="term" value="F:NAD binding"/>
    <property type="evidence" value="ECO:0007669"/>
    <property type="project" value="InterPro"/>
</dbReference>
<dbReference type="InterPro" id="IPR006139">
    <property type="entry name" value="D-isomer_2_OHA_DH_cat_dom"/>
</dbReference>
<dbReference type="EMBL" id="MRZV01000352">
    <property type="protein sequence ID" value="PIK51878.1"/>
    <property type="molecule type" value="Genomic_DNA"/>
</dbReference>
<evidence type="ECO:0000259" key="1">
    <source>
        <dbReference type="Pfam" id="PF00389"/>
    </source>
</evidence>
<dbReference type="Gene3D" id="3.40.50.720">
    <property type="entry name" value="NAD(P)-binding Rossmann-like Domain"/>
    <property type="match status" value="2"/>
</dbReference>
<dbReference type="FunFam" id="3.40.50.720:FF:000038">
    <property type="entry name" value="D-3-phosphoglycerate dehydrogenase"/>
    <property type="match status" value="1"/>
</dbReference>
<dbReference type="PANTHER" id="PTHR42938:SF22">
    <property type="entry name" value="D-3-PHOSPHOGLYCERATE DEHYDROGENASE"/>
    <property type="match status" value="1"/>
</dbReference>
<feature type="domain" description="D-isomer specific 2-hydroxyacid dehydrogenase catalytic" evidence="1">
    <location>
        <begin position="8"/>
        <end position="156"/>
    </location>
</feature>
<evidence type="ECO:0000313" key="3">
    <source>
        <dbReference type="Proteomes" id="UP000230750"/>
    </source>
</evidence>
<sequence>MAFTLQRVLISDNVSSKCAELLQSHGITVETKTKLSKEELIAEIPNYDGLIVRSATKVTSDVIDAASNLKIIGRAGTGVDNIDIPAASKKGIVVMNTPGGNTLSAVEHTCAMVSCLARHIPQAHRSLKEGRWDRKDYMGTELAGKTLAIIGLGRIGRDVAKRMQSFEMTAARVADFASLVVSDFIFPA</sequence>
<dbReference type="SUPFAM" id="SSF52283">
    <property type="entry name" value="Formate/glycerate dehydrogenase catalytic domain-like"/>
    <property type="match status" value="1"/>
</dbReference>
<protein>
    <submittedName>
        <fullName evidence="2">Putative D-3-phosphoglycerate dehydrogenase</fullName>
    </submittedName>
</protein>
<dbReference type="STRING" id="307972.A0A2G8KV31"/>
<accession>A0A2G8KV31</accession>
<proteinExistence type="predicted"/>
<gene>
    <name evidence="2" type="ORF">BSL78_11220</name>
</gene>
<dbReference type="PANTHER" id="PTHR42938">
    <property type="entry name" value="FORMATE DEHYDROGENASE 1"/>
    <property type="match status" value="1"/>
</dbReference>
<dbReference type="OrthoDB" id="1621027at2759"/>
<dbReference type="InterPro" id="IPR036291">
    <property type="entry name" value="NAD(P)-bd_dom_sf"/>
</dbReference>
<name>A0A2G8KV31_STIJA</name>
<dbReference type="GO" id="GO:0004617">
    <property type="term" value="F:phosphoglycerate dehydrogenase activity"/>
    <property type="evidence" value="ECO:0007669"/>
    <property type="project" value="TreeGrafter"/>
</dbReference>
<comment type="caution">
    <text evidence="2">The sequence shown here is derived from an EMBL/GenBank/DDBJ whole genome shotgun (WGS) entry which is preliminary data.</text>
</comment>
<dbReference type="Proteomes" id="UP000230750">
    <property type="component" value="Unassembled WGS sequence"/>
</dbReference>
<reference evidence="2 3" key="1">
    <citation type="journal article" date="2017" name="PLoS Biol.">
        <title>The sea cucumber genome provides insights into morphological evolution and visceral regeneration.</title>
        <authorList>
            <person name="Zhang X."/>
            <person name="Sun L."/>
            <person name="Yuan J."/>
            <person name="Sun Y."/>
            <person name="Gao Y."/>
            <person name="Zhang L."/>
            <person name="Li S."/>
            <person name="Dai H."/>
            <person name="Hamel J.F."/>
            <person name="Liu C."/>
            <person name="Yu Y."/>
            <person name="Liu S."/>
            <person name="Lin W."/>
            <person name="Guo K."/>
            <person name="Jin S."/>
            <person name="Xu P."/>
            <person name="Storey K.B."/>
            <person name="Huan P."/>
            <person name="Zhang T."/>
            <person name="Zhou Y."/>
            <person name="Zhang J."/>
            <person name="Lin C."/>
            <person name="Li X."/>
            <person name="Xing L."/>
            <person name="Huo D."/>
            <person name="Sun M."/>
            <person name="Wang L."/>
            <person name="Mercier A."/>
            <person name="Li F."/>
            <person name="Yang H."/>
            <person name="Xiang J."/>
        </authorList>
    </citation>
    <scope>NUCLEOTIDE SEQUENCE [LARGE SCALE GENOMIC DNA]</scope>
    <source>
        <strain evidence="2">Shaxun</strain>
        <tissue evidence="2">Muscle</tissue>
    </source>
</reference>
<keyword evidence="3" id="KW-1185">Reference proteome</keyword>
<dbReference type="Pfam" id="PF00389">
    <property type="entry name" value="2-Hacid_dh"/>
    <property type="match status" value="1"/>
</dbReference>
<dbReference type="SUPFAM" id="SSF51735">
    <property type="entry name" value="NAD(P)-binding Rossmann-fold domains"/>
    <property type="match status" value="1"/>
</dbReference>
<organism evidence="2 3">
    <name type="scientific">Stichopus japonicus</name>
    <name type="common">Sea cucumber</name>
    <dbReference type="NCBI Taxonomy" id="307972"/>
    <lineage>
        <taxon>Eukaryota</taxon>
        <taxon>Metazoa</taxon>
        <taxon>Echinodermata</taxon>
        <taxon>Eleutherozoa</taxon>
        <taxon>Echinozoa</taxon>
        <taxon>Holothuroidea</taxon>
        <taxon>Aspidochirotacea</taxon>
        <taxon>Aspidochirotida</taxon>
        <taxon>Stichopodidae</taxon>
        <taxon>Apostichopus</taxon>
    </lineage>
</organism>